<comment type="caution">
    <text evidence="2">The sequence shown here is derived from an EMBL/GenBank/DDBJ whole genome shotgun (WGS) entry which is preliminary data.</text>
</comment>
<gene>
    <name evidence="2" type="ORF">EEQ99_10435</name>
</gene>
<dbReference type="Proteomes" id="UP000273611">
    <property type="component" value="Unassembled WGS sequence"/>
</dbReference>
<proteinExistence type="predicted"/>
<sequence length="169" mass="19782">MVSIDRQVATLEKRRDEIRAEMARLEAETRQVELDLRHLRDAKRSLSLLGANPGEGPNHLDELPDVPEEFAKRRIQRPDAQAWQVRQQAYRILKDQGHPLSRIEIYDRLKALGVEIDHPTPAKRLGRILTDAKGEFVYRDNGYWISGEPITVAVERPKRYRTRRKRKEI</sequence>
<evidence type="ECO:0000256" key="1">
    <source>
        <dbReference type="SAM" id="Coils"/>
    </source>
</evidence>
<keyword evidence="1" id="KW-0175">Coiled coil</keyword>
<reference evidence="2 3" key="1">
    <citation type="journal article" date="2015" name="Int. J. Syst. Evol. Microbiol.">
        <title>Rhizobium anhuiense sp. nov., isolated from effective nodules of Vicia faba and Pisum sativum.</title>
        <authorList>
            <person name="Zhang Y.J."/>
            <person name="Zheng W.T."/>
            <person name="Everall I."/>
            <person name="Young J.P."/>
            <person name="Zhang X.X."/>
            <person name="Tian C.F."/>
            <person name="Sui X.H."/>
            <person name="Wang E.T."/>
            <person name="Chen W.X."/>
        </authorList>
    </citation>
    <scope>NUCLEOTIDE SEQUENCE [LARGE SCALE GENOMIC DNA]</scope>
    <source>
        <strain evidence="2 3">CCBAU 23252</strain>
    </source>
</reference>
<organism evidence="2 3">
    <name type="scientific">Rhizobium anhuiense</name>
    <dbReference type="NCBI Taxonomy" id="1184720"/>
    <lineage>
        <taxon>Bacteria</taxon>
        <taxon>Pseudomonadati</taxon>
        <taxon>Pseudomonadota</taxon>
        <taxon>Alphaproteobacteria</taxon>
        <taxon>Hyphomicrobiales</taxon>
        <taxon>Rhizobiaceae</taxon>
        <taxon>Rhizobium/Agrobacterium group</taxon>
        <taxon>Rhizobium</taxon>
    </lineage>
</organism>
<evidence type="ECO:0000313" key="2">
    <source>
        <dbReference type="EMBL" id="RUM03576.1"/>
    </source>
</evidence>
<feature type="coiled-coil region" evidence="1">
    <location>
        <begin position="1"/>
        <end position="42"/>
    </location>
</feature>
<accession>A0A432NW94</accession>
<name>A0A432NW94_9HYPH</name>
<evidence type="ECO:0000313" key="3">
    <source>
        <dbReference type="Proteomes" id="UP000273611"/>
    </source>
</evidence>
<protein>
    <submittedName>
        <fullName evidence="2">Uncharacterized protein</fullName>
    </submittedName>
</protein>
<dbReference type="EMBL" id="RIBW01000002">
    <property type="protein sequence ID" value="RUM03576.1"/>
    <property type="molecule type" value="Genomic_DNA"/>
</dbReference>
<dbReference type="AlphaFoldDB" id="A0A432NW94"/>